<dbReference type="AlphaFoldDB" id="A0A8I6YZF3"/>
<dbReference type="Pfam" id="PF08268">
    <property type="entry name" value="FBA_3"/>
    <property type="match status" value="1"/>
</dbReference>
<dbReference type="Pfam" id="PF00646">
    <property type="entry name" value="F-box"/>
    <property type="match status" value="1"/>
</dbReference>
<sequence length="321" mass="35842">MELFAADVLREILLKLPAKDVACCRCVSRRWRCIIGDSSFCRLHAVSGSGSGPETLLVSHGTLLGKGLQNTVLLSVSSTKPMPTSRIEVAGGDYHPASVCNGFVVLASERVEIGFNYGYSVESLHVWNPVTGEKLRVPAPSVQSKGWHLFAMGFSGVSHPYKLFRLPFRGVWTDDNHLDVYTLGDSRGWRRLPDPVPRYWVHWAGSPPTLVDGKLYVLTKRSKWYPSPPDRVLVIDVASEAYRMYRLMEGYWKTDAVAVMDAFELAGRLCVAVHVLDKLHLWVMPPPRLVEGGQRTLREAGRRLGAALEFLPRSPCQPFEP</sequence>
<dbReference type="InterPro" id="IPR017451">
    <property type="entry name" value="F-box-assoc_interact_dom"/>
</dbReference>
<dbReference type="InterPro" id="IPR036047">
    <property type="entry name" value="F-box-like_dom_sf"/>
</dbReference>
<dbReference type="InterPro" id="IPR013187">
    <property type="entry name" value="F-box-assoc_dom_typ3"/>
</dbReference>
<accession>A0A8I6YZF3</accession>
<reference evidence="2" key="2">
    <citation type="submission" date="2020-10" db="EMBL/GenBank/DDBJ databases">
        <authorList>
            <person name="Scholz U."/>
            <person name="Mascher M."/>
            <person name="Fiebig A."/>
        </authorList>
    </citation>
    <scope>NUCLEOTIDE SEQUENCE [LARGE SCALE GENOMIC DNA]</scope>
    <source>
        <strain evidence="2">cv. Morex</strain>
    </source>
</reference>
<evidence type="ECO:0000259" key="1">
    <source>
        <dbReference type="SMART" id="SM00256"/>
    </source>
</evidence>
<dbReference type="NCBIfam" id="TIGR01640">
    <property type="entry name" value="F_box_assoc_1"/>
    <property type="match status" value="1"/>
</dbReference>
<evidence type="ECO:0000313" key="3">
    <source>
        <dbReference type="Proteomes" id="UP000011116"/>
    </source>
</evidence>
<dbReference type="EnsemblPlants" id="HORVU.MOREX.r3.6HG0631840.1">
    <property type="protein sequence ID" value="HORVU.MOREX.r3.6HG0631840.1.CDS1"/>
    <property type="gene ID" value="HORVU.MOREX.r3.6HG0631840"/>
</dbReference>
<name>A0A8I6YZF3_HORVV</name>
<evidence type="ECO:0000313" key="2">
    <source>
        <dbReference type="EnsemblPlants" id="HORVU.MOREX.r3.6HG0631840.1.CDS1"/>
    </source>
</evidence>
<feature type="domain" description="F-box" evidence="1">
    <location>
        <begin position="4"/>
        <end position="44"/>
    </location>
</feature>
<dbReference type="SUPFAM" id="SSF81383">
    <property type="entry name" value="F-box domain"/>
    <property type="match status" value="1"/>
</dbReference>
<keyword evidence="3" id="KW-1185">Reference proteome</keyword>
<dbReference type="Gramene" id="HORVU.MOREX.r3.6HG0631840.1">
    <property type="protein sequence ID" value="HORVU.MOREX.r3.6HG0631840.1.CDS1"/>
    <property type="gene ID" value="HORVU.MOREX.r3.6HG0631840"/>
</dbReference>
<dbReference type="Gramene" id="HORVU.MOREX.r2.6HG0524930.1">
    <property type="protein sequence ID" value="HORVU.MOREX.r2.6HG0524930.1.CDS.1"/>
    <property type="gene ID" value="HORVU.MOREX.r2.6HG0524930"/>
</dbReference>
<dbReference type="Proteomes" id="UP000011116">
    <property type="component" value="Chromosome 6H"/>
</dbReference>
<reference evidence="2" key="3">
    <citation type="submission" date="2022-01" db="UniProtKB">
        <authorList>
            <consortium name="EnsemblPlants"/>
        </authorList>
    </citation>
    <scope>IDENTIFICATION</scope>
    <source>
        <strain evidence="2">subsp. vulgare</strain>
    </source>
</reference>
<dbReference type="PANTHER" id="PTHR31672:SF2">
    <property type="entry name" value="F-BOX DOMAIN-CONTAINING PROTEIN"/>
    <property type="match status" value="1"/>
</dbReference>
<dbReference type="Gene3D" id="1.20.1280.50">
    <property type="match status" value="1"/>
</dbReference>
<dbReference type="InterPro" id="IPR001810">
    <property type="entry name" value="F-box_dom"/>
</dbReference>
<organism evidence="2 3">
    <name type="scientific">Hordeum vulgare subsp. vulgare</name>
    <name type="common">Domesticated barley</name>
    <dbReference type="NCBI Taxonomy" id="112509"/>
    <lineage>
        <taxon>Eukaryota</taxon>
        <taxon>Viridiplantae</taxon>
        <taxon>Streptophyta</taxon>
        <taxon>Embryophyta</taxon>
        <taxon>Tracheophyta</taxon>
        <taxon>Spermatophyta</taxon>
        <taxon>Magnoliopsida</taxon>
        <taxon>Liliopsida</taxon>
        <taxon>Poales</taxon>
        <taxon>Poaceae</taxon>
        <taxon>BOP clade</taxon>
        <taxon>Pooideae</taxon>
        <taxon>Triticodae</taxon>
        <taxon>Triticeae</taxon>
        <taxon>Hordeinae</taxon>
        <taxon>Hordeum</taxon>
    </lineage>
</organism>
<proteinExistence type="predicted"/>
<dbReference type="SMART" id="SM00256">
    <property type="entry name" value="FBOX"/>
    <property type="match status" value="1"/>
</dbReference>
<protein>
    <recommendedName>
        <fullName evidence="1">F-box domain-containing protein</fullName>
    </recommendedName>
</protein>
<dbReference type="PANTHER" id="PTHR31672">
    <property type="entry name" value="BNACNNG10540D PROTEIN"/>
    <property type="match status" value="1"/>
</dbReference>
<reference evidence="3" key="1">
    <citation type="journal article" date="2012" name="Nature">
        <title>A physical, genetic and functional sequence assembly of the barley genome.</title>
        <authorList>
            <consortium name="The International Barley Genome Sequencing Consortium"/>
            <person name="Mayer K.F."/>
            <person name="Waugh R."/>
            <person name="Brown J.W."/>
            <person name="Schulman A."/>
            <person name="Langridge P."/>
            <person name="Platzer M."/>
            <person name="Fincher G.B."/>
            <person name="Muehlbauer G.J."/>
            <person name="Sato K."/>
            <person name="Close T.J."/>
            <person name="Wise R.P."/>
            <person name="Stein N."/>
        </authorList>
    </citation>
    <scope>NUCLEOTIDE SEQUENCE [LARGE SCALE GENOMIC DNA]</scope>
    <source>
        <strain evidence="3">cv. Morex</strain>
    </source>
</reference>
<dbReference type="InterPro" id="IPR050796">
    <property type="entry name" value="SCF_F-box_component"/>
</dbReference>